<evidence type="ECO:0000313" key="2">
    <source>
        <dbReference type="Proteomes" id="UP001060085"/>
    </source>
</evidence>
<comment type="caution">
    <text evidence="1">The sequence shown here is derived from an EMBL/GenBank/DDBJ whole genome shotgun (WGS) entry which is preliminary data.</text>
</comment>
<proteinExistence type="predicted"/>
<organism evidence="1 2">
    <name type="scientific">Catharanthus roseus</name>
    <name type="common">Madagascar periwinkle</name>
    <name type="synonym">Vinca rosea</name>
    <dbReference type="NCBI Taxonomy" id="4058"/>
    <lineage>
        <taxon>Eukaryota</taxon>
        <taxon>Viridiplantae</taxon>
        <taxon>Streptophyta</taxon>
        <taxon>Embryophyta</taxon>
        <taxon>Tracheophyta</taxon>
        <taxon>Spermatophyta</taxon>
        <taxon>Magnoliopsida</taxon>
        <taxon>eudicotyledons</taxon>
        <taxon>Gunneridae</taxon>
        <taxon>Pentapetalae</taxon>
        <taxon>asterids</taxon>
        <taxon>lamiids</taxon>
        <taxon>Gentianales</taxon>
        <taxon>Apocynaceae</taxon>
        <taxon>Rauvolfioideae</taxon>
        <taxon>Vinceae</taxon>
        <taxon>Catharanthinae</taxon>
        <taxon>Catharanthus</taxon>
    </lineage>
</organism>
<gene>
    <name evidence="1" type="ORF">M9H77_26062</name>
</gene>
<dbReference type="Proteomes" id="UP001060085">
    <property type="component" value="Linkage Group LG06"/>
</dbReference>
<dbReference type="EMBL" id="CM044706">
    <property type="protein sequence ID" value="KAI5657269.1"/>
    <property type="molecule type" value="Genomic_DNA"/>
</dbReference>
<protein>
    <submittedName>
        <fullName evidence="1">Uncharacterized protein</fullName>
    </submittedName>
</protein>
<evidence type="ECO:0000313" key="1">
    <source>
        <dbReference type="EMBL" id="KAI5657269.1"/>
    </source>
</evidence>
<sequence>MVKLTRSLTIGFVETTFVDTTLIDITPTLDVWAETLPPPTDQALTERPPATPKVPEYVIDDTQSGNSNRFYDSSCVKKFDLLLIDHGLLELLVNSKLLNSTRFAKRYNEFLVHKFYANMDESIVDDNSSFFGVVYVRGEVIDFNVEELSAFFIPTHSDVEGLVLKDDIDLDMVTAELTRGKPVNMGQRYIMFTENNFKNFNRASLLSKVMSYNSKLRLLLSTLHKSDFVIV</sequence>
<name>A0ACC0AAQ4_CATRO</name>
<accession>A0ACC0AAQ4</accession>
<reference evidence="2" key="1">
    <citation type="journal article" date="2023" name="Nat. Plants">
        <title>Single-cell RNA sequencing provides a high-resolution roadmap for understanding the multicellular compartmentation of specialized metabolism.</title>
        <authorList>
            <person name="Sun S."/>
            <person name="Shen X."/>
            <person name="Li Y."/>
            <person name="Li Y."/>
            <person name="Wang S."/>
            <person name="Li R."/>
            <person name="Zhang H."/>
            <person name="Shen G."/>
            <person name="Guo B."/>
            <person name="Wei J."/>
            <person name="Xu J."/>
            <person name="St-Pierre B."/>
            <person name="Chen S."/>
            <person name="Sun C."/>
        </authorList>
    </citation>
    <scope>NUCLEOTIDE SEQUENCE [LARGE SCALE GENOMIC DNA]</scope>
</reference>
<keyword evidence="2" id="KW-1185">Reference proteome</keyword>